<sequence length="107" mass="12322">MANNKKILVSLPENLLDELDEFVDIKTFKNRSQLIREAVISFIKERKKIDMIEYMKNGYKEMGNLNIELAEYGIALECSEFAEYEASLAESDNSNGSSGEKRRYILC</sequence>
<gene>
    <name evidence="1" type="primary">ndoAI</name>
    <name evidence="1" type="ORF">ABG79_00927</name>
</gene>
<dbReference type="GO" id="GO:0006355">
    <property type="term" value="P:regulation of DNA-templated transcription"/>
    <property type="evidence" value="ECO:0007669"/>
    <property type="project" value="InterPro"/>
</dbReference>
<dbReference type="CDD" id="cd22231">
    <property type="entry name" value="RHH_NikR_HicB-like"/>
    <property type="match status" value="1"/>
</dbReference>
<comment type="caution">
    <text evidence="1">The sequence shown here is derived from an EMBL/GenBank/DDBJ whole genome shotgun (WGS) entry which is preliminary data.</text>
</comment>
<dbReference type="AlphaFoldDB" id="A0A0R3JUA3"/>
<dbReference type="Proteomes" id="UP000052015">
    <property type="component" value="Unassembled WGS sequence"/>
</dbReference>
<reference evidence="1 2" key="1">
    <citation type="submission" date="2015-09" db="EMBL/GenBank/DDBJ databases">
        <title>Draft genome sequence of a Caloramator mitchellensis, a moderate thermophile from the Great Artesian Basin of Australia.</title>
        <authorList>
            <person name="Patel B.K."/>
        </authorList>
    </citation>
    <scope>NUCLEOTIDE SEQUENCE [LARGE SCALE GENOMIC DNA]</scope>
    <source>
        <strain evidence="1 2">VF08</strain>
    </source>
</reference>
<dbReference type="InterPro" id="IPR013321">
    <property type="entry name" value="Arc_rbn_hlx_hlx"/>
</dbReference>
<dbReference type="EMBL" id="LKHP01000004">
    <property type="protein sequence ID" value="KRQ87129.1"/>
    <property type="molecule type" value="Genomic_DNA"/>
</dbReference>
<evidence type="ECO:0000313" key="1">
    <source>
        <dbReference type="EMBL" id="KRQ87129.1"/>
    </source>
</evidence>
<organism evidence="1 2">
    <name type="scientific">Caloramator mitchellensis</name>
    <dbReference type="NCBI Taxonomy" id="908809"/>
    <lineage>
        <taxon>Bacteria</taxon>
        <taxon>Bacillati</taxon>
        <taxon>Bacillota</taxon>
        <taxon>Clostridia</taxon>
        <taxon>Eubacteriales</taxon>
        <taxon>Clostridiaceae</taxon>
        <taxon>Caloramator</taxon>
    </lineage>
</organism>
<protein>
    <submittedName>
        <fullName evidence="1">Antitoxin EndoAI</fullName>
    </submittedName>
</protein>
<proteinExistence type="predicted"/>
<dbReference type="Gene3D" id="1.10.1220.10">
    <property type="entry name" value="Met repressor-like"/>
    <property type="match status" value="1"/>
</dbReference>
<keyword evidence="2" id="KW-1185">Reference proteome</keyword>
<dbReference type="SUPFAM" id="SSF47598">
    <property type="entry name" value="Ribbon-helix-helix"/>
    <property type="match status" value="1"/>
</dbReference>
<accession>A0A0R3JUA3</accession>
<dbReference type="InterPro" id="IPR010985">
    <property type="entry name" value="Ribbon_hlx_hlx"/>
</dbReference>
<dbReference type="OrthoDB" id="1634058at2"/>
<dbReference type="STRING" id="908809.ABG79_00927"/>
<dbReference type="RefSeq" id="WP_057977612.1">
    <property type="nucleotide sequence ID" value="NZ_LKHP01000004.1"/>
</dbReference>
<name>A0A0R3JUA3_CALMK</name>
<evidence type="ECO:0000313" key="2">
    <source>
        <dbReference type="Proteomes" id="UP000052015"/>
    </source>
</evidence>